<protein>
    <recommendedName>
        <fullName evidence="4">50S ribosomal protein L29</fullName>
    </recommendedName>
</protein>
<dbReference type="RefSeq" id="WP_078810819.1">
    <property type="nucleotide sequence ID" value="NZ_FUWM01000023.1"/>
</dbReference>
<dbReference type="AlphaFoldDB" id="A0A1T4Q0V4"/>
<keyword evidence="3" id="KW-1185">Reference proteome</keyword>
<dbReference type="EMBL" id="FUWM01000023">
    <property type="protein sequence ID" value="SJZ97435.1"/>
    <property type="molecule type" value="Genomic_DNA"/>
</dbReference>
<evidence type="ECO:0000313" key="3">
    <source>
        <dbReference type="Proteomes" id="UP000190625"/>
    </source>
</evidence>
<organism evidence="2 3">
    <name type="scientific">Selenihalanaerobacter shriftii</name>
    <dbReference type="NCBI Taxonomy" id="142842"/>
    <lineage>
        <taxon>Bacteria</taxon>
        <taxon>Bacillati</taxon>
        <taxon>Bacillota</taxon>
        <taxon>Clostridia</taxon>
        <taxon>Halanaerobiales</taxon>
        <taxon>Halobacteroidaceae</taxon>
        <taxon>Selenihalanaerobacter</taxon>
    </lineage>
</organism>
<proteinExistence type="predicted"/>
<reference evidence="3" key="1">
    <citation type="submission" date="2017-02" db="EMBL/GenBank/DDBJ databases">
        <authorList>
            <person name="Varghese N."/>
            <person name="Submissions S."/>
        </authorList>
    </citation>
    <scope>NUCLEOTIDE SEQUENCE [LARGE SCALE GENOMIC DNA]</scope>
    <source>
        <strain evidence="3">ATCC BAA-73</strain>
    </source>
</reference>
<dbReference type="Proteomes" id="UP000190625">
    <property type="component" value="Unassembled WGS sequence"/>
</dbReference>
<accession>A0A1T4Q0V4</accession>
<keyword evidence="1" id="KW-0175">Coiled coil</keyword>
<feature type="coiled-coil region" evidence="1">
    <location>
        <begin position="12"/>
        <end position="72"/>
    </location>
</feature>
<name>A0A1T4Q0V4_9FIRM</name>
<gene>
    <name evidence="2" type="ORF">SAMN02745118_02390</name>
</gene>
<evidence type="ECO:0008006" key="4">
    <source>
        <dbReference type="Google" id="ProtNLM"/>
    </source>
</evidence>
<sequence>MLKNNSLEDLSTEELEKRLKEEKDKYEELEQEKEFVLGQTGIHLPGNTKQKYDNQLDEIQEKIDEIEEILEDN</sequence>
<evidence type="ECO:0000313" key="2">
    <source>
        <dbReference type="EMBL" id="SJZ97435.1"/>
    </source>
</evidence>
<evidence type="ECO:0000256" key="1">
    <source>
        <dbReference type="SAM" id="Coils"/>
    </source>
</evidence>